<evidence type="ECO:0000256" key="4">
    <source>
        <dbReference type="ARBA" id="ARBA00023163"/>
    </source>
</evidence>
<dbReference type="InterPro" id="IPR001647">
    <property type="entry name" value="HTH_TetR"/>
</dbReference>
<evidence type="ECO:0000259" key="6">
    <source>
        <dbReference type="PROSITE" id="PS50977"/>
    </source>
</evidence>
<keyword evidence="4" id="KW-0804">Transcription</keyword>
<dbReference type="InterPro" id="IPR039538">
    <property type="entry name" value="BetI_C"/>
</dbReference>
<dbReference type="AlphaFoldDB" id="A0A4P2Q0U1"/>
<dbReference type="Pfam" id="PF13977">
    <property type="entry name" value="TetR_C_6"/>
    <property type="match status" value="1"/>
</dbReference>
<proteinExistence type="predicted"/>
<keyword evidence="2" id="KW-0805">Transcription regulation</keyword>
<protein>
    <submittedName>
        <fullName evidence="7">Transcriptional regulator</fullName>
    </submittedName>
</protein>
<dbReference type="PANTHER" id="PTHR30055:SF234">
    <property type="entry name" value="HTH-TYPE TRANSCRIPTIONAL REGULATOR BETI"/>
    <property type="match status" value="1"/>
</dbReference>
<dbReference type="Gene3D" id="1.10.357.10">
    <property type="entry name" value="Tetracycline Repressor, domain 2"/>
    <property type="match status" value="1"/>
</dbReference>
<evidence type="ECO:0000256" key="5">
    <source>
        <dbReference type="PROSITE-ProRule" id="PRU00335"/>
    </source>
</evidence>
<gene>
    <name evidence="7" type="primary">ompR</name>
    <name evidence="7" type="ORF">SOCEGT47_033210</name>
</gene>
<dbReference type="SUPFAM" id="SSF46689">
    <property type="entry name" value="Homeodomain-like"/>
    <property type="match status" value="1"/>
</dbReference>
<sequence>MRTVNPDQHEKKRRELLRAAQRRFAAEGVQASIASICAEAGVSPGHLYHYFPSKEAILEGLFQLVLDEAATHLSGDVQDARDLPALVADLYSSGKGPSLLFDLLAESQRNAAIAERLRRHSAEMKQLLASAIARGQAAGLVDDTLSAPDLATLLLAVLDGSKAMRLRDPAVDRGHAREMLLALVSRVLGTSGGRPDAGVGRRRA</sequence>
<feature type="DNA-binding region" description="H-T-H motif" evidence="5">
    <location>
        <begin position="32"/>
        <end position="51"/>
    </location>
</feature>
<feature type="domain" description="HTH tetR-type" evidence="6">
    <location>
        <begin position="10"/>
        <end position="69"/>
    </location>
</feature>
<evidence type="ECO:0000313" key="8">
    <source>
        <dbReference type="Proteomes" id="UP000295781"/>
    </source>
</evidence>
<dbReference type="InterPro" id="IPR036271">
    <property type="entry name" value="Tet_transcr_reg_TetR-rel_C_sf"/>
</dbReference>
<dbReference type="PRINTS" id="PR00455">
    <property type="entry name" value="HTHTETR"/>
</dbReference>
<evidence type="ECO:0000256" key="2">
    <source>
        <dbReference type="ARBA" id="ARBA00023015"/>
    </source>
</evidence>
<dbReference type="GO" id="GO:0000976">
    <property type="term" value="F:transcription cis-regulatory region binding"/>
    <property type="evidence" value="ECO:0007669"/>
    <property type="project" value="TreeGrafter"/>
</dbReference>
<keyword evidence="3 5" id="KW-0238">DNA-binding</keyword>
<reference evidence="7 8" key="1">
    <citation type="submission" date="2015-09" db="EMBL/GenBank/DDBJ databases">
        <title>Sorangium comparison.</title>
        <authorList>
            <person name="Zaburannyi N."/>
            <person name="Bunk B."/>
            <person name="Overmann J."/>
            <person name="Mueller R."/>
        </authorList>
    </citation>
    <scope>NUCLEOTIDE SEQUENCE [LARGE SCALE GENOMIC DNA]</scope>
    <source>
        <strain evidence="7 8">So ceGT47</strain>
    </source>
</reference>
<evidence type="ECO:0000256" key="1">
    <source>
        <dbReference type="ARBA" id="ARBA00022491"/>
    </source>
</evidence>
<organism evidence="7 8">
    <name type="scientific">Sorangium cellulosum</name>
    <name type="common">Polyangium cellulosum</name>
    <dbReference type="NCBI Taxonomy" id="56"/>
    <lineage>
        <taxon>Bacteria</taxon>
        <taxon>Pseudomonadati</taxon>
        <taxon>Myxococcota</taxon>
        <taxon>Polyangia</taxon>
        <taxon>Polyangiales</taxon>
        <taxon>Polyangiaceae</taxon>
        <taxon>Sorangium</taxon>
    </lineage>
</organism>
<name>A0A4P2Q0U1_SORCE</name>
<dbReference type="PROSITE" id="PS01081">
    <property type="entry name" value="HTH_TETR_1"/>
    <property type="match status" value="1"/>
</dbReference>
<dbReference type="Pfam" id="PF00440">
    <property type="entry name" value="TetR_N"/>
    <property type="match status" value="1"/>
</dbReference>
<dbReference type="GO" id="GO:0003700">
    <property type="term" value="F:DNA-binding transcription factor activity"/>
    <property type="evidence" value="ECO:0007669"/>
    <property type="project" value="TreeGrafter"/>
</dbReference>
<dbReference type="EMBL" id="CP012670">
    <property type="protein sequence ID" value="AUX22809.1"/>
    <property type="molecule type" value="Genomic_DNA"/>
</dbReference>
<dbReference type="Proteomes" id="UP000295781">
    <property type="component" value="Chromosome"/>
</dbReference>
<dbReference type="PROSITE" id="PS50977">
    <property type="entry name" value="HTH_TETR_2"/>
    <property type="match status" value="1"/>
</dbReference>
<dbReference type="InterPro" id="IPR023772">
    <property type="entry name" value="DNA-bd_HTH_TetR-type_CS"/>
</dbReference>
<accession>A0A4P2Q0U1</accession>
<dbReference type="InterPro" id="IPR009057">
    <property type="entry name" value="Homeodomain-like_sf"/>
</dbReference>
<dbReference type="PANTHER" id="PTHR30055">
    <property type="entry name" value="HTH-TYPE TRANSCRIPTIONAL REGULATOR RUTR"/>
    <property type="match status" value="1"/>
</dbReference>
<dbReference type="InterPro" id="IPR050109">
    <property type="entry name" value="HTH-type_TetR-like_transc_reg"/>
</dbReference>
<dbReference type="RefSeq" id="WP_165373239.1">
    <property type="nucleotide sequence ID" value="NZ_CP012670.1"/>
</dbReference>
<evidence type="ECO:0000256" key="3">
    <source>
        <dbReference type="ARBA" id="ARBA00023125"/>
    </source>
</evidence>
<keyword evidence="1" id="KW-0678">Repressor</keyword>
<dbReference type="SUPFAM" id="SSF48498">
    <property type="entry name" value="Tetracyclin repressor-like, C-terminal domain"/>
    <property type="match status" value="1"/>
</dbReference>
<evidence type="ECO:0000313" key="7">
    <source>
        <dbReference type="EMBL" id="AUX22809.1"/>
    </source>
</evidence>